<evidence type="ECO:0000256" key="1">
    <source>
        <dbReference type="ARBA" id="ARBA00008918"/>
    </source>
</evidence>
<dbReference type="EMBL" id="AWXZ01000040">
    <property type="protein sequence ID" value="ESR22608.1"/>
    <property type="molecule type" value="Genomic_DNA"/>
</dbReference>
<gene>
    <name evidence="5" type="ORF">N177_3744</name>
</gene>
<dbReference type="InterPro" id="IPR005031">
    <property type="entry name" value="COQ10_START"/>
</dbReference>
<reference evidence="5 6" key="1">
    <citation type="journal article" date="2014" name="Genome Announc.">
        <title>Draft Genome Sequence of Lutibaculum baratangense Strain AMV1T, Isolated from a Mud Volcano in Andamans, India.</title>
        <authorList>
            <person name="Singh A."/>
            <person name="Sreenivas A."/>
            <person name="Sathyanarayana Reddy G."/>
            <person name="Pinnaka A.K."/>
            <person name="Shivaji S."/>
        </authorList>
    </citation>
    <scope>NUCLEOTIDE SEQUENCE [LARGE SCALE GENOMIC DNA]</scope>
    <source>
        <strain evidence="5 6">AMV1</strain>
    </source>
</reference>
<dbReference type="STRING" id="631454.N177_3744"/>
<evidence type="ECO:0000313" key="6">
    <source>
        <dbReference type="Proteomes" id="UP000017819"/>
    </source>
</evidence>
<feature type="domain" description="Coenzyme Q-binding protein COQ10 START" evidence="4">
    <location>
        <begin position="81"/>
        <end position="197"/>
    </location>
</feature>
<evidence type="ECO:0000256" key="2">
    <source>
        <dbReference type="SAM" id="MobiDB-lite"/>
    </source>
</evidence>
<accession>V4T7L4</accession>
<dbReference type="Pfam" id="PF03364">
    <property type="entry name" value="Polyketide_cyc"/>
    <property type="match status" value="1"/>
</dbReference>
<dbReference type="AlphaFoldDB" id="V4T7L4"/>
<name>V4T7L4_9HYPH</name>
<keyword evidence="3" id="KW-1133">Transmembrane helix</keyword>
<dbReference type="PANTHER" id="PTHR33824:SF7">
    <property type="entry name" value="POLYKETIDE CYCLASE_DEHYDRASE AND LIPID TRANSPORT SUPERFAMILY PROTEIN"/>
    <property type="match status" value="1"/>
</dbReference>
<evidence type="ECO:0000259" key="4">
    <source>
        <dbReference type="Pfam" id="PF03364"/>
    </source>
</evidence>
<feature type="region of interest" description="Disordered" evidence="2">
    <location>
        <begin position="45"/>
        <end position="66"/>
    </location>
</feature>
<keyword evidence="6" id="KW-1185">Reference proteome</keyword>
<dbReference type="Proteomes" id="UP000017819">
    <property type="component" value="Unassembled WGS sequence"/>
</dbReference>
<dbReference type="eggNOG" id="COG5637">
    <property type="taxonomic scope" value="Bacteria"/>
</dbReference>
<dbReference type="SUPFAM" id="SSF55961">
    <property type="entry name" value="Bet v1-like"/>
    <property type="match status" value="1"/>
</dbReference>
<comment type="caution">
    <text evidence="5">The sequence shown here is derived from an EMBL/GenBank/DDBJ whole genome shotgun (WGS) entry which is preliminary data.</text>
</comment>
<dbReference type="PATRIC" id="fig|631454.5.peg.3697"/>
<proteinExistence type="inferred from homology"/>
<keyword evidence="3" id="KW-0472">Membrane</keyword>
<dbReference type="OrthoDB" id="9797595at2"/>
<comment type="similarity">
    <text evidence="1">Belongs to the ribosome association toxin RatA family.</text>
</comment>
<dbReference type="PANTHER" id="PTHR33824">
    <property type="entry name" value="POLYKETIDE CYCLASE/DEHYDRASE AND LIPID TRANSPORT SUPERFAMILY PROTEIN"/>
    <property type="match status" value="1"/>
</dbReference>
<feature type="transmembrane region" description="Helical" evidence="3">
    <location>
        <begin position="21"/>
        <end position="43"/>
    </location>
</feature>
<dbReference type="CDD" id="cd07817">
    <property type="entry name" value="SRPBCC_8"/>
    <property type="match status" value="1"/>
</dbReference>
<dbReference type="InterPro" id="IPR023393">
    <property type="entry name" value="START-like_dom_sf"/>
</dbReference>
<evidence type="ECO:0000256" key="3">
    <source>
        <dbReference type="SAM" id="Phobius"/>
    </source>
</evidence>
<protein>
    <recommendedName>
        <fullName evidence="4">Coenzyme Q-binding protein COQ10 START domain-containing protein</fullName>
    </recommendedName>
</protein>
<dbReference type="InterPro" id="IPR047137">
    <property type="entry name" value="ORF3"/>
</dbReference>
<keyword evidence="3" id="KW-0812">Transmembrane</keyword>
<organism evidence="5 6">
    <name type="scientific">Lutibaculum baratangense AMV1</name>
    <dbReference type="NCBI Taxonomy" id="631454"/>
    <lineage>
        <taxon>Bacteria</taxon>
        <taxon>Pseudomonadati</taxon>
        <taxon>Pseudomonadota</taxon>
        <taxon>Alphaproteobacteria</taxon>
        <taxon>Hyphomicrobiales</taxon>
        <taxon>Tepidamorphaceae</taxon>
        <taxon>Lutibaculum</taxon>
    </lineage>
</organism>
<dbReference type="Gene3D" id="3.30.530.20">
    <property type="match status" value="1"/>
</dbReference>
<sequence length="231" mass="26416">MRRDEWRRREHWRRHGHDRGGNTEWIALGAAALIGAAGAAYYLQQQPQRHQAHRPPDSAPGRTARQRTFGRYAVVSRTVTIDRPRTQLYGFWRDFQNLPQFMENVKAVTPLDGEVTRWTIEGPMGRDVQVETRIVEDRPNELIAWRSVEGSDIDTEGRVRFRDAPGGRGTEVEAVVAYDAPGGEIGRWIATIFQKEPAIQGRRELKRLKMLMETGEIATSRNHHSARRGGQ</sequence>
<dbReference type="RefSeq" id="WP_023433854.1">
    <property type="nucleotide sequence ID" value="NZ_AWXZ01000040.1"/>
</dbReference>
<evidence type="ECO:0000313" key="5">
    <source>
        <dbReference type="EMBL" id="ESR22608.1"/>
    </source>
</evidence>